<feature type="signal peptide" evidence="10">
    <location>
        <begin position="1"/>
        <end position="16"/>
    </location>
</feature>
<name>R7T0A8_DICSQ</name>
<organism evidence="12 13">
    <name type="scientific">Dichomitus squalens (strain LYAD-421)</name>
    <name type="common">Western red white-rot fungus</name>
    <dbReference type="NCBI Taxonomy" id="732165"/>
    <lineage>
        <taxon>Eukaryota</taxon>
        <taxon>Fungi</taxon>
        <taxon>Dikarya</taxon>
        <taxon>Basidiomycota</taxon>
        <taxon>Agaricomycotina</taxon>
        <taxon>Agaricomycetes</taxon>
        <taxon>Polyporales</taxon>
        <taxon>Polyporaceae</taxon>
        <taxon>Dichomitus</taxon>
    </lineage>
</organism>
<protein>
    <recommendedName>
        <fullName evidence="11">Ubiquinol-cytochrome C reductase hinge domain-containing protein</fullName>
    </recommendedName>
</protein>
<evidence type="ECO:0000256" key="6">
    <source>
        <dbReference type="ARBA" id="ARBA00022982"/>
    </source>
</evidence>
<dbReference type="SUPFAM" id="SSF81531">
    <property type="entry name" value="Non-heme 11 kDa protein of cytochrome bc1 complex (Ubiquinol-cytochrome c reductase)"/>
    <property type="match status" value="1"/>
</dbReference>
<evidence type="ECO:0000256" key="7">
    <source>
        <dbReference type="ARBA" id="ARBA00023128"/>
    </source>
</evidence>
<evidence type="ECO:0000256" key="1">
    <source>
        <dbReference type="ARBA" id="ARBA00004273"/>
    </source>
</evidence>
<evidence type="ECO:0000256" key="10">
    <source>
        <dbReference type="SAM" id="SignalP"/>
    </source>
</evidence>
<evidence type="ECO:0000313" key="13">
    <source>
        <dbReference type="Proteomes" id="UP000053319"/>
    </source>
</evidence>
<proteinExistence type="inferred from homology"/>
<reference evidence="12 13" key="1">
    <citation type="journal article" date="2012" name="Science">
        <title>The Paleozoic origin of enzymatic lignin decomposition reconstructed from 31 fungal genomes.</title>
        <authorList>
            <person name="Floudas D."/>
            <person name="Binder M."/>
            <person name="Riley R."/>
            <person name="Barry K."/>
            <person name="Blanchette R.A."/>
            <person name="Henrissat B."/>
            <person name="Martinez A.T."/>
            <person name="Otillar R."/>
            <person name="Spatafora J.W."/>
            <person name="Yadav J.S."/>
            <person name="Aerts A."/>
            <person name="Benoit I."/>
            <person name="Boyd A."/>
            <person name="Carlson A."/>
            <person name="Copeland A."/>
            <person name="Coutinho P.M."/>
            <person name="de Vries R.P."/>
            <person name="Ferreira P."/>
            <person name="Findley K."/>
            <person name="Foster B."/>
            <person name="Gaskell J."/>
            <person name="Glotzer D."/>
            <person name="Gorecki P."/>
            <person name="Heitman J."/>
            <person name="Hesse C."/>
            <person name="Hori C."/>
            <person name="Igarashi K."/>
            <person name="Jurgens J.A."/>
            <person name="Kallen N."/>
            <person name="Kersten P."/>
            <person name="Kohler A."/>
            <person name="Kuees U."/>
            <person name="Kumar T.K.A."/>
            <person name="Kuo A."/>
            <person name="LaButti K."/>
            <person name="Larrondo L.F."/>
            <person name="Lindquist E."/>
            <person name="Ling A."/>
            <person name="Lombard V."/>
            <person name="Lucas S."/>
            <person name="Lundell T."/>
            <person name="Martin R."/>
            <person name="McLaughlin D.J."/>
            <person name="Morgenstern I."/>
            <person name="Morin E."/>
            <person name="Murat C."/>
            <person name="Nagy L.G."/>
            <person name="Nolan M."/>
            <person name="Ohm R.A."/>
            <person name="Patyshakuliyeva A."/>
            <person name="Rokas A."/>
            <person name="Ruiz-Duenas F.J."/>
            <person name="Sabat G."/>
            <person name="Salamov A."/>
            <person name="Samejima M."/>
            <person name="Schmutz J."/>
            <person name="Slot J.C."/>
            <person name="St John F."/>
            <person name="Stenlid J."/>
            <person name="Sun H."/>
            <person name="Sun S."/>
            <person name="Syed K."/>
            <person name="Tsang A."/>
            <person name="Wiebenga A."/>
            <person name="Young D."/>
            <person name="Pisabarro A."/>
            <person name="Eastwood D.C."/>
            <person name="Martin F."/>
            <person name="Cullen D."/>
            <person name="Grigoriev I.V."/>
            <person name="Hibbett D.S."/>
        </authorList>
    </citation>
    <scope>NUCLEOTIDE SEQUENCE [LARGE SCALE GENOMIC DNA]</scope>
    <source>
        <strain evidence="12 13">LYAD-421 SS1</strain>
    </source>
</reference>
<dbReference type="Pfam" id="PF02320">
    <property type="entry name" value="UCR_hinge"/>
    <property type="match status" value="2"/>
</dbReference>
<dbReference type="RefSeq" id="XP_007365865.1">
    <property type="nucleotide sequence ID" value="XM_007365803.1"/>
</dbReference>
<comment type="similarity">
    <text evidence="2">Belongs to the UQCRH/QCR6 family.</text>
</comment>
<gene>
    <name evidence="12" type="ORF">DICSQDRAFT_180702</name>
</gene>
<keyword evidence="6" id="KW-0249">Electron transport</keyword>
<evidence type="ECO:0000313" key="12">
    <source>
        <dbReference type="EMBL" id="EJF61420.1"/>
    </source>
</evidence>
<dbReference type="OrthoDB" id="405848at2759"/>
<evidence type="ECO:0000256" key="8">
    <source>
        <dbReference type="ARBA" id="ARBA00023136"/>
    </source>
</evidence>
<feature type="chain" id="PRO_5004445162" description="Ubiquinol-cytochrome C reductase hinge domain-containing protein" evidence="10">
    <location>
        <begin position="17"/>
        <end position="134"/>
    </location>
</feature>
<feature type="domain" description="Ubiquinol-cytochrome C reductase hinge" evidence="11">
    <location>
        <begin position="49"/>
        <end position="93"/>
    </location>
</feature>
<dbReference type="AlphaFoldDB" id="R7T0A8"/>
<evidence type="ECO:0000256" key="2">
    <source>
        <dbReference type="ARBA" id="ARBA00006498"/>
    </source>
</evidence>
<keyword evidence="5" id="KW-0999">Mitochondrion inner membrane</keyword>
<dbReference type="EMBL" id="JH719410">
    <property type="protein sequence ID" value="EJF61420.1"/>
    <property type="molecule type" value="Genomic_DNA"/>
</dbReference>
<dbReference type="InterPro" id="IPR023184">
    <property type="entry name" value="Ubol_cytC_Rdtase_hinge_dom"/>
</dbReference>
<feature type="compositionally biased region" description="Basic and acidic residues" evidence="9">
    <location>
        <begin position="17"/>
        <end position="39"/>
    </location>
</feature>
<dbReference type="KEGG" id="dsq:DICSQDRAFT_180702"/>
<dbReference type="Gene3D" id="1.10.287.20">
    <property type="entry name" value="Ubiquinol-cytochrome C reductase hinge domain"/>
    <property type="match status" value="1"/>
</dbReference>
<dbReference type="HOGENOM" id="CLU_115913_1_1_1"/>
<dbReference type="Proteomes" id="UP000053319">
    <property type="component" value="Unassembled WGS sequence"/>
</dbReference>
<keyword evidence="3" id="KW-0813">Transport</keyword>
<keyword evidence="4" id="KW-0679">Respiratory chain</keyword>
<accession>R7T0A8</accession>
<feature type="compositionally biased region" description="Acidic residues" evidence="9">
    <location>
        <begin position="40"/>
        <end position="49"/>
    </location>
</feature>
<dbReference type="GeneID" id="18840911"/>
<evidence type="ECO:0000256" key="5">
    <source>
        <dbReference type="ARBA" id="ARBA00022792"/>
    </source>
</evidence>
<evidence type="ECO:0000259" key="11">
    <source>
        <dbReference type="Pfam" id="PF02320"/>
    </source>
</evidence>
<feature type="region of interest" description="Disordered" evidence="9">
    <location>
        <begin position="1"/>
        <end position="52"/>
    </location>
</feature>
<dbReference type="OMA" id="NTCNDRV"/>
<keyword evidence="8" id="KW-0472">Membrane</keyword>
<sequence>MSLSSLFSAIFPTVHADAPEEKAEKPPQEESQEEPAKEPQEEEEEEPEDILPALQEECTESAKCAPLAQHFAHCEEKVHAGEGYKGEDCVEEFTGGLLLLVSLLILVTCTSLRADHLMHCVNGCVAPKLFSKLK</sequence>
<feature type="domain" description="Ubiquinol-cytochrome C reductase hinge" evidence="11">
    <location>
        <begin position="116"/>
        <end position="134"/>
    </location>
</feature>
<comment type="subcellular location">
    <subcellularLocation>
        <location evidence="1">Mitochondrion inner membrane</location>
    </subcellularLocation>
</comment>
<dbReference type="GO" id="GO:0005743">
    <property type="term" value="C:mitochondrial inner membrane"/>
    <property type="evidence" value="ECO:0007669"/>
    <property type="project" value="UniProtKB-SubCell"/>
</dbReference>
<keyword evidence="10" id="KW-0732">Signal</keyword>
<evidence type="ECO:0000256" key="3">
    <source>
        <dbReference type="ARBA" id="ARBA00022448"/>
    </source>
</evidence>
<evidence type="ECO:0000256" key="9">
    <source>
        <dbReference type="SAM" id="MobiDB-lite"/>
    </source>
</evidence>
<keyword evidence="7" id="KW-0496">Mitochondrion</keyword>
<evidence type="ECO:0000256" key="4">
    <source>
        <dbReference type="ARBA" id="ARBA00022660"/>
    </source>
</evidence>
<dbReference type="InterPro" id="IPR036811">
    <property type="entry name" value="Ubol_cytC_Rdtase_hinge_dom_sf"/>
</dbReference>